<keyword evidence="5" id="KW-1185">Reference proteome</keyword>
<dbReference type="Pfam" id="PF12850">
    <property type="entry name" value="Metallophos_2"/>
    <property type="match status" value="1"/>
</dbReference>
<dbReference type="PANTHER" id="PTHR42850:SF2">
    <property type="entry name" value="BLL5683 PROTEIN"/>
    <property type="match status" value="1"/>
</dbReference>
<comment type="cofactor">
    <cofactor evidence="2">
        <name>a divalent metal cation</name>
        <dbReference type="ChEBI" id="CHEBI:60240"/>
    </cofactor>
</comment>
<evidence type="ECO:0000259" key="3">
    <source>
        <dbReference type="Pfam" id="PF12850"/>
    </source>
</evidence>
<proteinExistence type="inferred from homology"/>
<dbReference type="STRING" id="1117379.BABA_03194"/>
<gene>
    <name evidence="4" type="ORF">BABA_03194</name>
</gene>
<comment type="caution">
    <text evidence="4">The sequence shown here is derived from an EMBL/GenBank/DDBJ whole genome shotgun (WGS) entry which is preliminary data.</text>
</comment>
<evidence type="ECO:0000256" key="2">
    <source>
        <dbReference type="RuleBase" id="RU362039"/>
    </source>
</evidence>
<dbReference type="InterPro" id="IPR000979">
    <property type="entry name" value="Phosphodiesterase_MJ0936/Vps29"/>
</dbReference>
<dbReference type="GO" id="GO:0005737">
    <property type="term" value="C:cytoplasm"/>
    <property type="evidence" value="ECO:0007669"/>
    <property type="project" value="TreeGrafter"/>
</dbReference>
<dbReference type="InterPro" id="IPR024654">
    <property type="entry name" value="Calcineurin-like_PHP_lpxH"/>
</dbReference>
<reference evidence="4 5" key="1">
    <citation type="journal article" date="2012" name="Front. Microbiol.">
        <title>Redundancy and modularity in membrane-associated dissimilatory nitrate reduction in Bacillus.</title>
        <authorList>
            <person name="Heylen K."/>
            <person name="Keltjens J."/>
        </authorList>
    </citation>
    <scope>NUCLEOTIDE SEQUENCE [LARGE SCALE GENOMIC DNA]</scope>
    <source>
        <strain evidence="5">LMG 21833T</strain>
    </source>
</reference>
<protein>
    <recommendedName>
        <fullName evidence="2">Phosphoesterase</fullName>
        <ecNumber evidence="2">3.1.4.-</ecNumber>
    </recommendedName>
</protein>
<dbReference type="OrthoDB" id="9813918at2"/>
<evidence type="ECO:0000313" key="5">
    <source>
        <dbReference type="Proteomes" id="UP000006316"/>
    </source>
</evidence>
<dbReference type="InterPro" id="IPR011152">
    <property type="entry name" value="Pesterase_MJ0912"/>
</dbReference>
<dbReference type="Proteomes" id="UP000006316">
    <property type="component" value="Unassembled WGS sequence"/>
</dbReference>
<sequence length="245" mass="28414">MEKKIAIISDIHGNHSALEAVFKEIDADPTIEHIYCLGDLIGIGYETNKVLNLLLSHDNVSYVMGNHDEAIIDILAGREPYSRKKEKEHHEWIAAHLDRKYLPFLLSLPTTLSAEYNGKHLFLIHYHLDERGTFLPVDYEPTDKKLDFLYRASNADIVCFGHHHVIHHFKTKKRLYLNPGSLGCYHKPLASYTILTIGNRGEMNIVFREVPYENKEFLQGYIRLNVPDSDYFLKTFHGNQHLKYL</sequence>
<dbReference type="RefSeq" id="WP_007083678.1">
    <property type="nucleotide sequence ID" value="NZ_AJLS01000035.1"/>
</dbReference>
<dbReference type="PATRIC" id="fig|1117379.3.peg.652"/>
<dbReference type="InterPro" id="IPR029052">
    <property type="entry name" value="Metallo-depent_PP-like"/>
</dbReference>
<evidence type="ECO:0000256" key="1">
    <source>
        <dbReference type="ARBA" id="ARBA00008950"/>
    </source>
</evidence>
<dbReference type="Gene3D" id="3.60.21.10">
    <property type="match status" value="1"/>
</dbReference>
<comment type="similarity">
    <text evidence="1 2">Belongs to the metallophosphoesterase superfamily. YfcE family.</text>
</comment>
<accession>K6EBM5</accession>
<dbReference type="EMBL" id="AJLS01000035">
    <property type="protein sequence ID" value="EKN70836.1"/>
    <property type="molecule type" value="Genomic_DNA"/>
</dbReference>
<organism evidence="4 5">
    <name type="scientific">Neobacillus bataviensis LMG 21833</name>
    <dbReference type="NCBI Taxonomy" id="1117379"/>
    <lineage>
        <taxon>Bacteria</taxon>
        <taxon>Bacillati</taxon>
        <taxon>Bacillota</taxon>
        <taxon>Bacilli</taxon>
        <taxon>Bacillales</taxon>
        <taxon>Bacillaceae</taxon>
        <taxon>Neobacillus</taxon>
    </lineage>
</organism>
<dbReference type="GO" id="GO:0016791">
    <property type="term" value="F:phosphatase activity"/>
    <property type="evidence" value="ECO:0007669"/>
    <property type="project" value="TreeGrafter"/>
</dbReference>
<feature type="domain" description="Calcineurin-like phosphoesterase" evidence="3">
    <location>
        <begin position="4"/>
        <end position="198"/>
    </location>
</feature>
<evidence type="ECO:0000313" key="4">
    <source>
        <dbReference type="EMBL" id="EKN70836.1"/>
    </source>
</evidence>
<dbReference type="PIRSF" id="PIRSF000883">
    <property type="entry name" value="Pesterase_MJ0912"/>
    <property type="match status" value="1"/>
</dbReference>
<dbReference type="eggNOG" id="COG0639">
    <property type="taxonomic scope" value="Bacteria"/>
</dbReference>
<dbReference type="EC" id="3.1.4.-" evidence="2"/>
<dbReference type="AlphaFoldDB" id="K6EBM5"/>
<dbReference type="GO" id="GO:0046872">
    <property type="term" value="F:metal ion binding"/>
    <property type="evidence" value="ECO:0007669"/>
    <property type="project" value="UniProtKB-KW"/>
</dbReference>
<dbReference type="SUPFAM" id="SSF56300">
    <property type="entry name" value="Metallo-dependent phosphatases"/>
    <property type="match status" value="1"/>
</dbReference>
<dbReference type="InterPro" id="IPR050126">
    <property type="entry name" value="Ap4A_hydrolase"/>
</dbReference>
<name>K6EBM5_9BACI</name>
<keyword evidence="2" id="KW-0479">Metal-binding</keyword>
<dbReference type="NCBIfam" id="TIGR00040">
    <property type="entry name" value="yfcE"/>
    <property type="match status" value="1"/>
</dbReference>
<dbReference type="PANTHER" id="PTHR42850">
    <property type="entry name" value="METALLOPHOSPHOESTERASE"/>
    <property type="match status" value="1"/>
</dbReference>